<dbReference type="GO" id="GO:0006508">
    <property type="term" value="P:proteolysis"/>
    <property type="evidence" value="ECO:0007669"/>
    <property type="project" value="UniProtKB-KW"/>
</dbReference>
<gene>
    <name evidence="10" type="ORF">METEAL_39270</name>
</gene>
<dbReference type="SMART" id="SM00944">
    <property type="entry name" value="Pro-kuma_activ"/>
    <property type="match status" value="1"/>
</dbReference>
<evidence type="ECO:0000256" key="1">
    <source>
        <dbReference type="ARBA" id="ARBA00001913"/>
    </source>
</evidence>
<dbReference type="AlphaFoldDB" id="A0AA48KDS9"/>
<proteinExistence type="predicted"/>
<feature type="domain" description="Peptidase S53" evidence="9">
    <location>
        <begin position="203"/>
        <end position="610"/>
    </location>
</feature>
<comment type="cofactor">
    <cofactor evidence="1">
        <name>Ca(2+)</name>
        <dbReference type="ChEBI" id="CHEBI:29108"/>
    </cofactor>
</comment>
<keyword evidence="2 10" id="KW-0645">Protease</keyword>
<evidence type="ECO:0000259" key="9">
    <source>
        <dbReference type="PROSITE" id="PS51695"/>
    </source>
</evidence>
<keyword evidence="7" id="KW-0865">Zymogen</keyword>
<evidence type="ECO:0000313" key="11">
    <source>
        <dbReference type="Proteomes" id="UP001238179"/>
    </source>
</evidence>
<name>A0AA48KDS9_9BACT</name>
<dbReference type="InterPro" id="IPR050819">
    <property type="entry name" value="Tripeptidyl-peptidase_I"/>
</dbReference>
<evidence type="ECO:0000256" key="6">
    <source>
        <dbReference type="ARBA" id="ARBA00022837"/>
    </source>
</evidence>
<dbReference type="EMBL" id="AP027080">
    <property type="protein sequence ID" value="BDU74753.1"/>
    <property type="molecule type" value="Genomic_DNA"/>
</dbReference>
<organism evidence="10 11">
    <name type="scientific">Mesoterricola silvestris</name>
    <dbReference type="NCBI Taxonomy" id="2927979"/>
    <lineage>
        <taxon>Bacteria</taxon>
        <taxon>Pseudomonadati</taxon>
        <taxon>Acidobacteriota</taxon>
        <taxon>Holophagae</taxon>
        <taxon>Holophagales</taxon>
        <taxon>Holophagaceae</taxon>
        <taxon>Mesoterricola</taxon>
    </lineage>
</organism>
<dbReference type="Pfam" id="PF09286">
    <property type="entry name" value="Pro-kuma_activ"/>
    <property type="match status" value="1"/>
</dbReference>
<keyword evidence="8" id="KW-0732">Signal</keyword>
<dbReference type="RefSeq" id="WP_316413427.1">
    <property type="nucleotide sequence ID" value="NZ_AP027080.1"/>
</dbReference>
<dbReference type="InterPro" id="IPR015366">
    <property type="entry name" value="S53_propep"/>
</dbReference>
<dbReference type="SUPFAM" id="SSF52743">
    <property type="entry name" value="Subtilisin-like"/>
    <property type="match status" value="1"/>
</dbReference>
<feature type="signal peptide" evidence="8">
    <location>
        <begin position="1"/>
        <end position="25"/>
    </location>
</feature>
<dbReference type="KEGG" id="msil:METEAL_39270"/>
<feature type="chain" id="PRO_5041233118" evidence="8">
    <location>
        <begin position="26"/>
        <end position="612"/>
    </location>
</feature>
<dbReference type="PANTHER" id="PTHR14218">
    <property type="entry name" value="PROTEASE S8 TRIPEPTIDYL PEPTIDASE I CLN2"/>
    <property type="match status" value="1"/>
</dbReference>
<accession>A0AA48KDS9</accession>
<keyword evidence="6" id="KW-0106">Calcium</keyword>
<dbReference type="Pfam" id="PF00082">
    <property type="entry name" value="Peptidase_S8"/>
    <property type="match status" value="1"/>
</dbReference>
<keyword evidence="3" id="KW-0479">Metal-binding</keyword>
<sequence>MRLRHHLSLAGLALILGAGSIPAMADTPVPVAAEEPQTVSLVFKLRNTQLLERFIDNSVDPDHWGFRHFLSTREFAEYFGPLDWQFHEVLDFMTKNGITINEVYDSHMVVRATGTASQFSALLSTDLVCWKEGGHRYQRPTRRPKVPTEIGDIVLLVAGLDTQPAVRSHALTTARAQAPAQAEAPTAVAMPAPGTLATATPGSYTVGDVANFYNINPLYGRNITGKGTTLGIATLATFKQADAYRYWSAIGLPVLANRITEIPLDGGAGTNGSGETTLDVQQSGGVAPMAKMLVYEAPNTASGFIDLFYRAVSDNKVDSLSVSWGSAEVYLDEDTATAYKQVMMEAAAQGIPVIASSGDSGAFDLNRNFYTPFYSPVNTVDHPASDPYVTAAGGTTQPVTIQRAHGTITVPQERPWAWNYLEPYYVQWYGQYYYDANLFPVGGGGGVSTYFEAPHYQHGLAGRRRTPAAFNSLYYYPNYPSLDGAVLDLTIEAGYPGRNVPDVSLNADPFTGYLTCEDGLFYAGNGGTSFVAPQLNGIASLLTQAAGRRIGFLNPQLYDIYKKYGYGPRSPFHAVTTGDNLYWKAIPDYNPASGLGTLDVTRLEGILNRRRH</sequence>
<keyword evidence="11" id="KW-1185">Reference proteome</keyword>
<dbReference type="InterPro" id="IPR030400">
    <property type="entry name" value="Sedolisin_dom"/>
</dbReference>
<dbReference type="PROSITE" id="PS51695">
    <property type="entry name" value="SEDOLISIN"/>
    <property type="match status" value="1"/>
</dbReference>
<dbReference type="CDD" id="cd11377">
    <property type="entry name" value="Pro-peptidase_S53"/>
    <property type="match status" value="1"/>
</dbReference>
<dbReference type="SUPFAM" id="SSF54897">
    <property type="entry name" value="Protease propeptides/inhibitors"/>
    <property type="match status" value="1"/>
</dbReference>
<evidence type="ECO:0000256" key="7">
    <source>
        <dbReference type="ARBA" id="ARBA00023145"/>
    </source>
</evidence>
<dbReference type="InterPro" id="IPR036852">
    <property type="entry name" value="Peptidase_S8/S53_dom_sf"/>
</dbReference>
<dbReference type="Gene3D" id="3.40.50.200">
    <property type="entry name" value="Peptidase S8/S53 domain"/>
    <property type="match status" value="1"/>
</dbReference>
<evidence type="ECO:0000256" key="3">
    <source>
        <dbReference type="ARBA" id="ARBA00022723"/>
    </source>
</evidence>
<dbReference type="GO" id="GO:0046872">
    <property type="term" value="F:metal ion binding"/>
    <property type="evidence" value="ECO:0007669"/>
    <property type="project" value="UniProtKB-KW"/>
</dbReference>
<evidence type="ECO:0000256" key="5">
    <source>
        <dbReference type="ARBA" id="ARBA00022825"/>
    </source>
</evidence>
<keyword evidence="4" id="KW-0378">Hydrolase</keyword>
<dbReference type="PANTHER" id="PTHR14218:SF15">
    <property type="entry name" value="TRIPEPTIDYL-PEPTIDASE 1"/>
    <property type="match status" value="1"/>
</dbReference>
<evidence type="ECO:0000256" key="8">
    <source>
        <dbReference type="SAM" id="SignalP"/>
    </source>
</evidence>
<dbReference type="GO" id="GO:0004252">
    <property type="term" value="F:serine-type endopeptidase activity"/>
    <property type="evidence" value="ECO:0007669"/>
    <property type="project" value="InterPro"/>
</dbReference>
<dbReference type="Proteomes" id="UP001238179">
    <property type="component" value="Chromosome"/>
</dbReference>
<evidence type="ECO:0000256" key="4">
    <source>
        <dbReference type="ARBA" id="ARBA00022801"/>
    </source>
</evidence>
<reference evidence="11" key="1">
    <citation type="journal article" date="2023" name="Int. J. Syst. Evol. Microbiol.">
        <title>Mesoterricola silvestris gen. nov., sp. nov., Mesoterricola sediminis sp. nov., Geothrix oryzae sp. nov., Geothrix edaphica sp. nov., Geothrix rubra sp. nov., and Geothrix limicola sp. nov., six novel members of Acidobacteriota isolated from soils.</title>
        <authorList>
            <person name="Itoh H."/>
            <person name="Sugisawa Y."/>
            <person name="Mise K."/>
            <person name="Xu Z."/>
            <person name="Kuniyasu M."/>
            <person name="Ushijima N."/>
            <person name="Kawano K."/>
            <person name="Kobayashi E."/>
            <person name="Shiratori Y."/>
            <person name="Masuda Y."/>
            <person name="Senoo K."/>
        </authorList>
    </citation>
    <scope>NUCLEOTIDE SEQUENCE [LARGE SCALE GENOMIC DNA]</scope>
    <source>
        <strain evidence="11">W79</strain>
    </source>
</reference>
<protein>
    <submittedName>
        <fullName evidence="10">Aspartyl protease</fullName>
    </submittedName>
</protein>
<dbReference type="GO" id="GO:0008240">
    <property type="term" value="F:tripeptidyl-peptidase activity"/>
    <property type="evidence" value="ECO:0007669"/>
    <property type="project" value="TreeGrafter"/>
</dbReference>
<dbReference type="InterPro" id="IPR000209">
    <property type="entry name" value="Peptidase_S8/S53_dom"/>
</dbReference>
<evidence type="ECO:0000256" key="2">
    <source>
        <dbReference type="ARBA" id="ARBA00022670"/>
    </source>
</evidence>
<keyword evidence="5" id="KW-0720">Serine protease</keyword>
<dbReference type="CDD" id="cd04056">
    <property type="entry name" value="Peptidases_S53"/>
    <property type="match status" value="1"/>
</dbReference>
<evidence type="ECO:0000313" key="10">
    <source>
        <dbReference type="EMBL" id="BDU74753.1"/>
    </source>
</evidence>